<organism evidence="2 3">
    <name type="scientific">Naegleria lovaniensis</name>
    <name type="common">Amoeba</name>
    <dbReference type="NCBI Taxonomy" id="51637"/>
    <lineage>
        <taxon>Eukaryota</taxon>
        <taxon>Discoba</taxon>
        <taxon>Heterolobosea</taxon>
        <taxon>Tetramitia</taxon>
        <taxon>Eutetramitia</taxon>
        <taxon>Vahlkampfiidae</taxon>
        <taxon>Naegleria</taxon>
    </lineage>
</organism>
<dbReference type="EMBL" id="PYSW02000021">
    <property type="protein sequence ID" value="KAG2383255.1"/>
    <property type="molecule type" value="Genomic_DNA"/>
</dbReference>
<dbReference type="RefSeq" id="XP_044548934.1">
    <property type="nucleotide sequence ID" value="XM_044694248.1"/>
</dbReference>
<protein>
    <submittedName>
        <fullName evidence="2">Uncharacterized protein</fullName>
    </submittedName>
</protein>
<dbReference type="Proteomes" id="UP000816034">
    <property type="component" value="Unassembled WGS sequence"/>
</dbReference>
<evidence type="ECO:0000313" key="2">
    <source>
        <dbReference type="EMBL" id="KAG2383255.1"/>
    </source>
</evidence>
<feature type="region of interest" description="Disordered" evidence="1">
    <location>
        <begin position="1"/>
        <end position="30"/>
    </location>
</feature>
<reference evidence="2 3" key="1">
    <citation type="journal article" date="2018" name="BMC Genomics">
        <title>The genome of Naegleria lovaniensis, the basis for a comparative approach to unravel pathogenicity factors of the human pathogenic amoeba N. fowleri.</title>
        <authorList>
            <person name="Liechti N."/>
            <person name="Schurch N."/>
            <person name="Bruggmann R."/>
            <person name="Wittwer M."/>
        </authorList>
    </citation>
    <scope>NUCLEOTIDE SEQUENCE [LARGE SCALE GENOMIC DNA]</scope>
    <source>
        <strain evidence="2 3">ATCC 30569</strain>
    </source>
</reference>
<gene>
    <name evidence="2" type="ORF">C9374_004592</name>
</gene>
<feature type="region of interest" description="Disordered" evidence="1">
    <location>
        <begin position="291"/>
        <end position="324"/>
    </location>
</feature>
<feature type="compositionally biased region" description="Polar residues" evidence="1">
    <location>
        <begin position="18"/>
        <end position="28"/>
    </location>
</feature>
<dbReference type="GeneID" id="68097047"/>
<comment type="caution">
    <text evidence="2">The sequence shown here is derived from an EMBL/GenBank/DDBJ whole genome shotgun (WGS) entry which is preliminary data.</text>
</comment>
<accession>A0AA88KL50</accession>
<evidence type="ECO:0000256" key="1">
    <source>
        <dbReference type="SAM" id="MobiDB-lite"/>
    </source>
</evidence>
<dbReference type="AlphaFoldDB" id="A0AA88KL50"/>
<keyword evidence="3" id="KW-1185">Reference proteome</keyword>
<feature type="compositionally biased region" description="Low complexity" evidence="1">
    <location>
        <begin position="8"/>
        <end position="17"/>
    </location>
</feature>
<proteinExistence type="predicted"/>
<evidence type="ECO:0000313" key="3">
    <source>
        <dbReference type="Proteomes" id="UP000816034"/>
    </source>
</evidence>
<name>A0AA88KL50_NAELO</name>
<sequence length="353" mass="39512">MNPKHSPRSTISTPSSTKGSQLYKTSRSGYERKGTKIVSSVTGVSYTSPASLLMREVKTAKIAEGVSKRMSSHKPINSSQVVHQIIQNSKVGDAVSAKEESPFPSYDVHIRPTTSKVPHPFSSTSNEFFVHNKQIIENASPIYNRNLIKEYSVPQISLKMKEILVPVSGHVSSSESVSESLQHLQIKPSYNGAKSEQVLDVGFNSQQIDEQKDGKEDNIIFFEECCESKAVINSQIGDNIVDRTPPKNESKTKAPQTASPCCKLNASFSISKNMPEANLDNFEKVEDEISEETYDEQTRRSSNHVKQMLSQHRRSLSQREANSRERKKLLHGFTLEEIQRVTNEICKPLVETE</sequence>